<sequence length="300" mass="34489">MSESNKPIDVTVVIVNWKVKDFLRRCLVSLYEQTKRLALEVIVVDNDSQDGSVEMIQKEFPQVDLIARKDNLGFGRGQNIGIRKSRGKYVFILNPDTQFIEDTLQVLYDWMEKPEHAKVGFIGPRLVYANKKIQPSVKNFPTLSSQVVILLKLHHIFSGIGSVRHYLAKDFDYTKEQPTDQLMGAAIFARGDVLRDTLHGFDEDFWLWFEDVDICKRMKEAGYAIWYTPATTLLHEEGKSFGQMVSPKKQKVFNTSLKVYARKHWGRPAAFVIALLHPISMLLSHVVAWLHIKPRSQSKV</sequence>
<dbReference type="InterPro" id="IPR029044">
    <property type="entry name" value="Nucleotide-diphossugar_trans"/>
</dbReference>
<evidence type="ECO:0000256" key="1">
    <source>
        <dbReference type="SAM" id="Phobius"/>
    </source>
</evidence>
<dbReference type="PANTHER" id="PTHR43179:SF7">
    <property type="entry name" value="RHAMNOSYLTRANSFERASE WBBL"/>
    <property type="match status" value="1"/>
</dbReference>
<evidence type="ECO:0000313" key="4">
    <source>
        <dbReference type="Proteomes" id="UP000176952"/>
    </source>
</evidence>
<dbReference type="CDD" id="cd04186">
    <property type="entry name" value="GT_2_like_c"/>
    <property type="match status" value="1"/>
</dbReference>
<dbReference type="STRING" id="1798542.A3F54_01425"/>
<gene>
    <name evidence="3" type="ORF">A3F54_01425</name>
</gene>
<evidence type="ECO:0000259" key="2">
    <source>
        <dbReference type="Pfam" id="PF00535"/>
    </source>
</evidence>
<comment type="caution">
    <text evidence="3">The sequence shown here is derived from an EMBL/GenBank/DDBJ whole genome shotgun (WGS) entry which is preliminary data.</text>
</comment>
<feature type="domain" description="Glycosyltransferase 2-like" evidence="2">
    <location>
        <begin position="11"/>
        <end position="120"/>
    </location>
</feature>
<reference evidence="3 4" key="1">
    <citation type="journal article" date="2016" name="Nat. Commun.">
        <title>Thousands of microbial genomes shed light on interconnected biogeochemical processes in an aquifer system.</title>
        <authorList>
            <person name="Anantharaman K."/>
            <person name="Brown C.T."/>
            <person name="Hug L.A."/>
            <person name="Sharon I."/>
            <person name="Castelle C.J."/>
            <person name="Probst A.J."/>
            <person name="Thomas B.C."/>
            <person name="Singh A."/>
            <person name="Wilkins M.J."/>
            <person name="Karaoz U."/>
            <person name="Brodie E.L."/>
            <person name="Williams K.H."/>
            <person name="Hubbard S.S."/>
            <person name="Banfield J.F."/>
        </authorList>
    </citation>
    <scope>NUCLEOTIDE SEQUENCE [LARGE SCALE GENOMIC DNA]</scope>
</reference>
<evidence type="ECO:0000313" key="3">
    <source>
        <dbReference type="EMBL" id="OGY81704.1"/>
    </source>
</evidence>
<dbReference type="SUPFAM" id="SSF53448">
    <property type="entry name" value="Nucleotide-diphospho-sugar transferases"/>
    <property type="match status" value="1"/>
</dbReference>
<keyword evidence="1" id="KW-0812">Transmembrane</keyword>
<dbReference type="AlphaFoldDB" id="A0A1G2AXR2"/>
<proteinExistence type="predicted"/>
<accession>A0A1G2AXR2</accession>
<protein>
    <recommendedName>
        <fullName evidence="2">Glycosyltransferase 2-like domain-containing protein</fullName>
    </recommendedName>
</protein>
<name>A0A1G2AXR2_9BACT</name>
<dbReference type="InterPro" id="IPR001173">
    <property type="entry name" value="Glyco_trans_2-like"/>
</dbReference>
<dbReference type="EMBL" id="MHKD01000042">
    <property type="protein sequence ID" value="OGY81704.1"/>
    <property type="molecule type" value="Genomic_DNA"/>
</dbReference>
<organism evidence="3 4">
    <name type="scientific">Candidatus Kerfeldbacteria bacterium RIFCSPHIGHO2_12_FULL_48_17</name>
    <dbReference type="NCBI Taxonomy" id="1798542"/>
    <lineage>
        <taxon>Bacteria</taxon>
        <taxon>Candidatus Kerfeldiibacteriota</taxon>
    </lineage>
</organism>
<keyword evidence="1" id="KW-1133">Transmembrane helix</keyword>
<feature type="transmembrane region" description="Helical" evidence="1">
    <location>
        <begin position="269"/>
        <end position="292"/>
    </location>
</feature>
<keyword evidence="1" id="KW-0472">Membrane</keyword>
<dbReference type="PANTHER" id="PTHR43179">
    <property type="entry name" value="RHAMNOSYLTRANSFERASE WBBL"/>
    <property type="match status" value="1"/>
</dbReference>
<dbReference type="Proteomes" id="UP000176952">
    <property type="component" value="Unassembled WGS sequence"/>
</dbReference>
<dbReference type="Gene3D" id="3.90.550.10">
    <property type="entry name" value="Spore Coat Polysaccharide Biosynthesis Protein SpsA, Chain A"/>
    <property type="match status" value="1"/>
</dbReference>
<dbReference type="Pfam" id="PF00535">
    <property type="entry name" value="Glycos_transf_2"/>
    <property type="match status" value="1"/>
</dbReference>